<dbReference type="GO" id="GO:0006508">
    <property type="term" value="P:proteolysis"/>
    <property type="evidence" value="ECO:0007669"/>
    <property type="project" value="UniProtKB-KW"/>
</dbReference>
<dbReference type="CDD" id="cd04275">
    <property type="entry name" value="ZnMc_pappalysin_like"/>
    <property type="match status" value="1"/>
</dbReference>
<comment type="similarity">
    <text evidence="1">Belongs to the peptidase M43B family.</text>
</comment>
<dbReference type="InterPro" id="IPR024079">
    <property type="entry name" value="MetalloPept_cat_dom_sf"/>
</dbReference>
<dbReference type="Proteomes" id="UP000256970">
    <property type="component" value="Unassembled WGS sequence"/>
</dbReference>
<evidence type="ECO:0000256" key="2">
    <source>
        <dbReference type="ARBA" id="ARBA00022670"/>
    </source>
</evidence>
<keyword evidence="7" id="KW-0482">Metalloprotease</keyword>
<accession>A0A383W3B5</accession>
<dbReference type="GO" id="GO:0008237">
    <property type="term" value="F:metallopeptidase activity"/>
    <property type="evidence" value="ECO:0007669"/>
    <property type="project" value="UniProtKB-KW"/>
</dbReference>
<dbReference type="InterPro" id="IPR008754">
    <property type="entry name" value="Peptidase_M43"/>
</dbReference>
<evidence type="ECO:0000256" key="3">
    <source>
        <dbReference type="ARBA" id="ARBA00022723"/>
    </source>
</evidence>
<reference evidence="12 13" key="1">
    <citation type="submission" date="2016-10" db="EMBL/GenBank/DDBJ databases">
        <authorList>
            <person name="Cai Z."/>
        </authorList>
    </citation>
    <scope>NUCLEOTIDE SEQUENCE [LARGE SCALE GENOMIC DNA]</scope>
</reference>
<keyword evidence="3" id="KW-0479">Metal-binding</keyword>
<protein>
    <recommendedName>
        <fullName evidence="11">Peptidase M43 pregnancy-associated plasma-A domain-containing protein</fullName>
    </recommendedName>
</protein>
<keyword evidence="6" id="KW-0862">Zinc</keyword>
<evidence type="ECO:0000256" key="10">
    <source>
        <dbReference type="SAM" id="SignalP"/>
    </source>
</evidence>
<evidence type="ECO:0000313" key="13">
    <source>
        <dbReference type="Proteomes" id="UP000256970"/>
    </source>
</evidence>
<sequence>MGRLALLLAICAVCVAQSATAHLNEQTRDLRRLQEEPTAKQPALDTPAEQVSPEPQLSPAAEKLTLHQPDNNVSETAGKPAADVSAPAPIFAAGGVAAPPAAGDPAAAAAAADVAAAAALLLQAASAIPTEAPAAAAVAAAAAADPAPAGGWRRCSAREGSSGKRAAVERQLKRLIVSRAARASAAAAAAGEAVTAEAAAAAARTSRRQAPAGRVIPVYFHIVTFAGQGGVYMYQIDSQMAVLNSAFNRHGFTFTLAGAQTYRAASQSLYNAGPGSAAEFEIKRQLRMGGATDLNIFTWAPGDGLLGWATFPWDYKIGSPSSALDGVVVRTATLPGGTARDYNLGNTVVHEVGHWLGLYHTFTNGCNWGGDQIDDTPAEASAASGCPLWRDSCPGDGRRDPVQSYMDYSFDSCMNQFTAGQRARMWSAWDAYRQEKR</sequence>
<dbReference type="AlphaFoldDB" id="A0A383W3B5"/>
<evidence type="ECO:0000256" key="9">
    <source>
        <dbReference type="SAM" id="MobiDB-lite"/>
    </source>
</evidence>
<dbReference type="PANTHER" id="PTHR47466">
    <property type="match status" value="1"/>
</dbReference>
<keyword evidence="4 10" id="KW-0732">Signal</keyword>
<name>A0A383W3B5_TETOB</name>
<keyword evidence="2" id="KW-0645">Protease</keyword>
<dbReference type="Gene3D" id="3.40.390.10">
    <property type="entry name" value="Collagenase (Catalytic Domain)"/>
    <property type="match status" value="1"/>
</dbReference>
<evidence type="ECO:0000313" key="12">
    <source>
        <dbReference type="EMBL" id="SZX71673.1"/>
    </source>
</evidence>
<evidence type="ECO:0000256" key="7">
    <source>
        <dbReference type="ARBA" id="ARBA00023049"/>
    </source>
</evidence>
<evidence type="ECO:0000256" key="5">
    <source>
        <dbReference type="ARBA" id="ARBA00022801"/>
    </source>
</evidence>
<dbReference type="PANTHER" id="PTHR47466:SF1">
    <property type="entry name" value="METALLOPROTEASE MEP1 (AFU_ORTHOLOGUE AFUA_1G07730)-RELATED"/>
    <property type="match status" value="1"/>
</dbReference>
<gene>
    <name evidence="12" type="ORF">BQ4739_LOCUS11801</name>
</gene>
<dbReference type="Pfam" id="PF05572">
    <property type="entry name" value="Peptidase_M43"/>
    <property type="match status" value="1"/>
</dbReference>
<proteinExistence type="inferred from homology"/>
<feature type="signal peptide" evidence="10">
    <location>
        <begin position="1"/>
        <end position="21"/>
    </location>
</feature>
<evidence type="ECO:0000256" key="8">
    <source>
        <dbReference type="ARBA" id="ARBA00023157"/>
    </source>
</evidence>
<evidence type="ECO:0000256" key="4">
    <source>
        <dbReference type="ARBA" id="ARBA00022729"/>
    </source>
</evidence>
<evidence type="ECO:0000259" key="11">
    <source>
        <dbReference type="Pfam" id="PF05572"/>
    </source>
</evidence>
<dbReference type="STRING" id="3088.A0A383W3B5"/>
<keyword evidence="8" id="KW-1015">Disulfide bond</keyword>
<dbReference type="GO" id="GO:0046872">
    <property type="term" value="F:metal ion binding"/>
    <property type="evidence" value="ECO:0007669"/>
    <property type="project" value="UniProtKB-KW"/>
</dbReference>
<dbReference type="SUPFAM" id="SSF55486">
    <property type="entry name" value="Metalloproteases ('zincins'), catalytic domain"/>
    <property type="match status" value="1"/>
</dbReference>
<evidence type="ECO:0000256" key="6">
    <source>
        <dbReference type="ARBA" id="ARBA00022833"/>
    </source>
</evidence>
<feature type="domain" description="Peptidase M43 pregnancy-associated plasma-A" evidence="11">
    <location>
        <begin position="307"/>
        <end position="427"/>
    </location>
</feature>
<keyword evidence="5" id="KW-0378">Hydrolase</keyword>
<feature type="region of interest" description="Disordered" evidence="9">
    <location>
        <begin position="36"/>
        <end position="56"/>
    </location>
</feature>
<keyword evidence="13" id="KW-1185">Reference proteome</keyword>
<feature type="chain" id="PRO_5016698387" description="Peptidase M43 pregnancy-associated plasma-A domain-containing protein" evidence="10">
    <location>
        <begin position="22"/>
        <end position="437"/>
    </location>
</feature>
<dbReference type="EMBL" id="FNXT01001064">
    <property type="protein sequence ID" value="SZX71673.1"/>
    <property type="molecule type" value="Genomic_DNA"/>
</dbReference>
<organism evidence="12 13">
    <name type="scientific">Tetradesmus obliquus</name>
    <name type="common">Green alga</name>
    <name type="synonym">Acutodesmus obliquus</name>
    <dbReference type="NCBI Taxonomy" id="3088"/>
    <lineage>
        <taxon>Eukaryota</taxon>
        <taxon>Viridiplantae</taxon>
        <taxon>Chlorophyta</taxon>
        <taxon>core chlorophytes</taxon>
        <taxon>Chlorophyceae</taxon>
        <taxon>CS clade</taxon>
        <taxon>Sphaeropleales</taxon>
        <taxon>Scenedesmaceae</taxon>
        <taxon>Tetradesmus</taxon>
    </lineage>
</organism>
<evidence type="ECO:0000256" key="1">
    <source>
        <dbReference type="ARBA" id="ARBA00008721"/>
    </source>
</evidence>